<keyword evidence="4 7" id="KW-0812">Transmembrane</keyword>
<feature type="transmembrane region" description="Helical" evidence="7">
    <location>
        <begin position="73"/>
        <end position="92"/>
    </location>
</feature>
<name>A0A4R1QB77_9BACL</name>
<dbReference type="InterPro" id="IPR011701">
    <property type="entry name" value="MFS"/>
</dbReference>
<keyword evidence="5 7" id="KW-1133">Transmembrane helix</keyword>
<feature type="transmembrane region" description="Helical" evidence="7">
    <location>
        <begin position="199"/>
        <end position="218"/>
    </location>
</feature>
<dbReference type="CDD" id="cd17477">
    <property type="entry name" value="MFS_YcaD_like"/>
    <property type="match status" value="1"/>
</dbReference>
<dbReference type="PANTHER" id="PTHR23521">
    <property type="entry name" value="TRANSPORTER MFS SUPERFAMILY"/>
    <property type="match status" value="1"/>
</dbReference>
<feature type="transmembrane region" description="Helical" evidence="7">
    <location>
        <begin position="330"/>
        <end position="352"/>
    </location>
</feature>
<evidence type="ECO:0000256" key="5">
    <source>
        <dbReference type="ARBA" id="ARBA00022989"/>
    </source>
</evidence>
<dbReference type="PROSITE" id="PS50850">
    <property type="entry name" value="MFS"/>
    <property type="match status" value="1"/>
</dbReference>
<evidence type="ECO:0000256" key="3">
    <source>
        <dbReference type="ARBA" id="ARBA00022475"/>
    </source>
</evidence>
<evidence type="ECO:0000259" key="8">
    <source>
        <dbReference type="PROSITE" id="PS50850"/>
    </source>
</evidence>
<dbReference type="Pfam" id="PF07690">
    <property type="entry name" value="MFS_1"/>
    <property type="match status" value="1"/>
</dbReference>
<feature type="transmembrane region" description="Helical" evidence="7">
    <location>
        <begin position="270"/>
        <end position="289"/>
    </location>
</feature>
<evidence type="ECO:0000256" key="4">
    <source>
        <dbReference type="ARBA" id="ARBA00022692"/>
    </source>
</evidence>
<accession>A0A4R1QB77</accession>
<evidence type="ECO:0000313" key="10">
    <source>
        <dbReference type="Proteomes" id="UP000295658"/>
    </source>
</evidence>
<keyword evidence="10" id="KW-1185">Reference proteome</keyword>
<sequence>MDKQRLHFFILISIVTISGLSQGLLLPLISVIFEKSGIDSSLNGLHATAMYIGVLIVSPFLEKPLRKYGFKRIIMFGGAIVVLSLALFPVWHSVSFWFILRLLIGIGDHVLHFGSQTWITSSSPIHQRGRNISLYGLSFGVGFALGPLLVPLVHLNEALPFFISSLLSLFGWFTLFLLKNEYPENEEAEKEKATSVRFFETWKYAWPALLLTFTYGFLEASLHSTFPIYALRNELNIRAVSIILPAFAIGGIVFQLPLGVLSDRFPRKKIILFSLIIGAVSFLLAQMLSPSVLGFIGSFFIAGMFVGSLFSLGMAYMADLVPKHLLPAGNILCGILYSIGSICGPFLVGVILQYNSGFFFLVISLFLLSISLAIAQPNLTKTKKIFFRKKRKNIDAF</sequence>
<organism evidence="9 10">
    <name type="scientific">Thermolongibacillus altinsuensis</name>
    <dbReference type="NCBI Taxonomy" id="575256"/>
    <lineage>
        <taxon>Bacteria</taxon>
        <taxon>Bacillati</taxon>
        <taxon>Bacillota</taxon>
        <taxon>Bacilli</taxon>
        <taxon>Bacillales</taxon>
        <taxon>Anoxybacillaceae</taxon>
        <taxon>Thermolongibacillus</taxon>
    </lineage>
</organism>
<gene>
    <name evidence="9" type="ORF">EDD69_11449</name>
</gene>
<dbReference type="Gene3D" id="1.20.1250.20">
    <property type="entry name" value="MFS general substrate transporter like domains"/>
    <property type="match status" value="2"/>
</dbReference>
<evidence type="ECO:0000313" key="9">
    <source>
        <dbReference type="EMBL" id="TCL46791.1"/>
    </source>
</evidence>
<comment type="subcellular location">
    <subcellularLocation>
        <location evidence="1">Cell membrane</location>
        <topology evidence="1">Multi-pass membrane protein</topology>
    </subcellularLocation>
</comment>
<feature type="transmembrane region" description="Helical" evidence="7">
    <location>
        <begin position="358"/>
        <end position="379"/>
    </location>
</feature>
<reference evidence="9 10" key="1">
    <citation type="submission" date="2019-03" db="EMBL/GenBank/DDBJ databases">
        <title>Genomic Encyclopedia of Type Strains, Phase IV (KMG-IV): sequencing the most valuable type-strain genomes for metagenomic binning, comparative biology and taxonomic classification.</title>
        <authorList>
            <person name="Goeker M."/>
        </authorList>
    </citation>
    <scope>NUCLEOTIDE SEQUENCE [LARGE SCALE GENOMIC DNA]</scope>
    <source>
        <strain evidence="9 10">DSM 24979</strain>
    </source>
</reference>
<dbReference type="Proteomes" id="UP000295658">
    <property type="component" value="Unassembled WGS sequence"/>
</dbReference>
<dbReference type="InterPro" id="IPR020846">
    <property type="entry name" value="MFS_dom"/>
</dbReference>
<feature type="transmembrane region" description="Helical" evidence="7">
    <location>
        <begin position="295"/>
        <end position="318"/>
    </location>
</feature>
<dbReference type="GO" id="GO:0005886">
    <property type="term" value="C:plasma membrane"/>
    <property type="evidence" value="ECO:0007669"/>
    <property type="project" value="UniProtKB-SubCell"/>
</dbReference>
<feature type="transmembrane region" description="Helical" evidence="7">
    <location>
        <begin position="159"/>
        <end position="178"/>
    </location>
</feature>
<keyword evidence="2" id="KW-0813">Transport</keyword>
<keyword evidence="3" id="KW-1003">Cell membrane</keyword>
<evidence type="ECO:0000256" key="7">
    <source>
        <dbReference type="SAM" id="Phobius"/>
    </source>
</evidence>
<dbReference type="PANTHER" id="PTHR23521:SF2">
    <property type="entry name" value="TRANSPORTER MFS SUPERFAMILY"/>
    <property type="match status" value="1"/>
</dbReference>
<feature type="transmembrane region" description="Helical" evidence="7">
    <location>
        <begin position="45"/>
        <end position="61"/>
    </location>
</feature>
<evidence type="ECO:0000256" key="1">
    <source>
        <dbReference type="ARBA" id="ARBA00004651"/>
    </source>
</evidence>
<feature type="domain" description="Major facilitator superfamily (MFS) profile" evidence="8">
    <location>
        <begin position="7"/>
        <end position="381"/>
    </location>
</feature>
<keyword evidence="6 7" id="KW-0472">Membrane</keyword>
<dbReference type="GO" id="GO:0022857">
    <property type="term" value="F:transmembrane transporter activity"/>
    <property type="evidence" value="ECO:0007669"/>
    <property type="project" value="InterPro"/>
</dbReference>
<comment type="caution">
    <text evidence="9">The sequence shown here is derived from an EMBL/GenBank/DDBJ whole genome shotgun (WGS) entry which is preliminary data.</text>
</comment>
<feature type="transmembrane region" description="Helical" evidence="7">
    <location>
        <begin position="98"/>
        <end position="120"/>
    </location>
</feature>
<feature type="transmembrane region" description="Helical" evidence="7">
    <location>
        <begin position="7"/>
        <end position="33"/>
    </location>
</feature>
<evidence type="ECO:0000256" key="6">
    <source>
        <dbReference type="ARBA" id="ARBA00023136"/>
    </source>
</evidence>
<dbReference type="InterPro" id="IPR047200">
    <property type="entry name" value="MFS_YcaD-like"/>
</dbReference>
<evidence type="ECO:0000256" key="2">
    <source>
        <dbReference type="ARBA" id="ARBA00022448"/>
    </source>
</evidence>
<feature type="transmembrane region" description="Helical" evidence="7">
    <location>
        <begin position="238"/>
        <end position="258"/>
    </location>
</feature>
<proteinExistence type="predicted"/>
<dbReference type="EMBL" id="SLUL01000014">
    <property type="protein sequence ID" value="TCL46791.1"/>
    <property type="molecule type" value="Genomic_DNA"/>
</dbReference>
<dbReference type="AlphaFoldDB" id="A0A4R1QB77"/>
<dbReference type="InterPro" id="IPR001958">
    <property type="entry name" value="Tet-R_TetA/multi-R_MdtG-like"/>
</dbReference>
<dbReference type="PRINTS" id="PR01035">
    <property type="entry name" value="TCRTETA"/>
</dbReference>
<protein>
    <submittedName>
        <fullName evidence="9">Putative MFS family arabinose efflux permease</fullName>
    </submittedName>
</protein>
<dbReference type="SUPFAM" id="SSF103473">
    <property type="entry name" value="MFS general substrate transporter"/>
    <property type="match status" value="1"/>
</dbReference>
<dbReference type="InterPro" id="IPR036259">
    <property type="entry name" value="MFS_trans_sf"/>
</dbReference>
<feature type="transmembrane region" description="Helical" evidence="7">
    <location>
        <begin position="132"/>
        <end position="153"/>
    </location>
</feature>